<dbReference type="EMBL" id="JAQHRD010000003">
    <property type="protein sequence ID" value="KAJ6442767.1"/>
    <property type="molecule type" value="Genomic_DNA"/>
</dbReference>
<name>A0AB34FTY7_9HYPO</name>
<dbReference type="Gene3D" id="1.20.1720.10">
    <property type="entry name" value="Multidrug resistance protein D"/>
    <property type="match status" value="1"/>
</dbReference>
<dbReference type="InterPro" id="IPR020846">
    <property type="entry name" value="MFS_dom"/>
</dbReference>
<evidence type="ECO:0000256" key="5">
    <source>
        <dbReference type="ARBA" id="ARBA00023136"/>
    </source>
</evidence>
<comment type="similarity">
    <text evidence="2">Belongs to the major facilitator superfamily.</text>
</comment>
<comment type="caution">
    <text evidence="8">The sequence shown here is derived from an EMBL/GenBank/DDBJ whole genome shotgun (WGS) entry which is preliminary data.</text>
</comment>
<dbReference type="PROSITE" id="PS50850">
    <property type="entry name" value="MFS"/>
    <property type="match status" value="1"/>
</dbReference>
<dbReference type="SUPFAM" id="SSF103473">
    <property type="entry name" value="MFS general substrate transporter"/>
    <property type="match status" value="1"/>
</dbReference>
<feature type="transmembrane region" description="Helical" evidence="6">
    <location>
        <begin position="78"/>
        <end position="99"/>
    </location>
</feature>
<evidence type="ECO:0000256" key="1">
    <source>
        <dbReference type="ARBA" id="ARBA00004141"/>
    </source>
</evidence>
<evidence type="ECO:0000256" key="2">
    <source>
        <dbReference type="ARBA" id="ARBA00008335"/>
    </source>
</evidence>
<evidence type="ECO:0000256" key="4">
    <source>
        <dbReference type="ARBA" id="ARBA00022989"/>
    </source>
</evidence>
<dbReference type="InterPro" id="IPR011701">
    <property type="entry name" value="MFS"/>
</dbReference>
<organism evidence="8 9">
    <name type="scientific">Purpureocillium lavendulum</name>
    <dbReference type="NCBI Taxonomy" id="1247861"/>
    <lineage>
        <taxon>Eukaryota</taxon>
        <taxon>Fungi</taxon>
        <taxon>Dikarya</taxon>
        <taxon>Ascomycota</taxon>
        <taxon>Pezizomycotina</taxon>
        <taxon>Sordariomycetes</taxon>
        <taxon>Hypocreomycetidae</taxon>
        <taxon>Hypocreales</taxon>
        <taxon>Ophiocordycipitaceae</taxon>
        <taxon>Purpureocillium</taxon>
    </lineage>
</organism>
<dbReference type="PANTHER" id="PTHR23502">
    <property type="entry name" value="MAJOR FACILITATOR SUPERFAMILY"/>
    <property type="match status" value="1"/>
</dbReference>
<comment type="subcellular location">
    <subcellularLocation>
        <location evidence="1">Membrane</location>
        <topology evidence="1">Multi-pass membrane protein</topology>
    </subcellularLocation>
</comment>
<evidence type="ECO:0000256" key="6">
    <source>
        <dbReference type="SAM" id="Phobius"/>
    </source>
</evidence>
<evidence type="ECO:0000259" key="7">
    <source>
        <dbReference type="PROSITE" id="PS50850"/>
    </source>
</evidence>
<evidence type="ECO:0000313" key="8">
    <source>
        <dbReference type="EMBL" id="KAJ6442767.1"/>
    </source>
</evidence>
<keyword evidence="9" id="KW-1185">Reference proteome</keyword>
<evidence type="ECO:0000313" key="9">
    <source>
        <dbReference type="Proteomes" id="UP001163105"/>
    </source>
</evidence>
<dbReference type="PANTHER" id="PTHR23502:SF68">
    <property type="entry name" value="MULTIDRUG TRANSPORTER, PUTATIVE (AFU_ORTHOLOGUE AFUA_3G01120)-RELATED"/>
    <property type="match status" value="1"/>
</dbReference>
<feature type="transmembrane region" description="Helical" evidence="6">
    <location>
        <begin position="136"/>
        <end position="158"/>
    </location>
</feature>
<gene>
    <name evidence="8" type="ORF">O9K51_03942</name>
</gene>
<evidence type="ECO:0000256" key="3">
    <source>
        <dbReference type="ARBA" id="ARBA00022692"/>
    </source>
</evidence>
<reference evidence="8" key="1">
    <citation type="submission" date="2023-01" db="EMBL/GenBank/DDBJ databases">
        <title>The growth and conidiation of Purpureocillium lavendulum are regulated by nitrogen source and histone H3K14 acetylation.</title>
        <authorList>
            <person name="Tang P."/>
            <person name="Han J."/>
            <person name="Zhang C."/>
            <person name="Tang P."/>
            <person name="Qi F."/>
            <person name="Zhang K."/>
            <person name="Liang L."/>
        </authorList>
    </citation>
    <scope>NUCLEOTIDE SEQUENCE</scope>
    <source>
        <strain evidence="8">YMF1.00683</strain>
    </source>
</reference>
<dbReference type="GO" id="GO:0022857">
    <property type="term" value="F:transmembrane transporter activity"/>
    <property type="evidence" value="ECO:0007669"/>
    <property type="project" value="InterPro"/>
</dbReference>
<keyword evidence="5 6" id="KW-0472">Membrane</keyword>
<feature type="transmembrane region" description="Helical" evidence="6">
    <location>
        <begin position="41"/>
        <end position="66"/>
    </location>
</feature>
<proteinExistence type="inferred from homology"/>
<protein>
    <submittedName>
        <fullName evidence="8">MFS general substrate transporter</fullName>
    </submittedName>
</protein>
<keyword evidence="4 6" id="KW-1133">Transmembrane helix</keyword>
<accession>A0AB34FTY7</accession>
<dbReference type="AlphaFoldDB" id="A0AB34FTY7"/>
<sequence length="184" mass="19670">MSSKDVTEARAQASASRDPNIVDWDGLDDAENPQNWGRGRVIVIISLVSALTFLSALSSSIFAPGIPQVLDDFGSKNSMLGSFTVSIFVIGYGVGPLFIAPLSEIYGRLPVYHVCNCIFVLFSAACALAPSLSALLVLRLFAGLAGSCPLALSAGTIADVIPYKRRGMVTAWWTIYISDKRLHS</sequence>
<dbReference type="Proteomes" id="UP001163105">
    <property type="component" value="Unassembled WGS sequence"/>
</dbReference>
<keyword evidence="3 6" id="KW-0812">Transmembrane</keyword>
<feature type="domain" description="Major facilitator superfamily (MFS) profile" evidence="7">
    <location>
        <begin position="44"/>
        <end position="184"/>
    </location>
</feature>
<feature type="transmembrane region" description="Helical" evidence="6">
    <location>
        <begin position="111"/>
        <end position="130"/>
    </location>
</feature>
<dbReference type="GO" id="GO:0016020">
    <property type="term" value="C:membrane"/>
    <property type="evidence" value="ECO:0007669"/>
    <property type="project" value="UniProtKB-SubCell"/>
</dbReference>
<dbReference type="InterPro" id="IPR036259">
    <property type="entry name" value="MFS_trans_sf"/>
</dbReference>
<dbReference type="Pfam" id="PF07690">
    <property type="entry name" value="MFS_1"/>
    <property type="match status" value="1"/>
</dbReference>